<dbReference type="InterPro" id="IPR013783">
    <property type="entry name" value="Ig-like_fold"/>
</dbReference>
<protein>
    <submittedName>
        <fullName evidence="1">Uncharacterized protein</fullName>
    </submittedName>
</protein>
<sequence length="1163" mass="126444">MRKSLLLRAMALVSVVYGLSGGGKIHAQNGQPHSLKADVTFQDVTLSWKSPADEIVLQWHDDEDYNGLDGVLKDPQGAVEFYAASKFTADELAPYSGQTIDAVRYWEYREVFKASVIIFEDGKAVYEQNADLSEFEKNSWRNVKFDKPYTIPEGKEVMIAVKFSCGRNMSFVAICDRIPTIGKGNLYSYDGQTWHNDCPGDFLITALLHNEATTAPTGYNVYRDDTKVNTELLTDATSYTLTGETEGTHKYKVGAVYTSDEKMSAEVTANAMSVYSCLPSVSGISGTADHLSGTLTWATPLKRGSEMTWSNKELANGIGGTSSTNPQVWIIQQFSPTDLAAFPDHQITAINSYIKNDGTITTATAFVMKNGVIDYFEEISADAVEAISPDAWNKFTLAEPYKMELGNEYAFGLYYKHTTGGHPVGVDNGVTVEGKGNTFSTSGPSSSDFGKSDPYWKTLSSGDIAGNFMLTADVEAMSPEAAEPQTIAGYDVYRDGEIIASNLTETTYKDEVPDLGTYTYAIVENGESGEKSEPASFNMTYTLPSEYTAPVIVDYEQTGKDISMSWSSNAYEMKKYSTATYIAGFAEEIAMMYGARFTAEELADYAGYKLYSMTFGIGEELDAFSLKVITEDGEVLYEEPFVKGDIEPGYIYTLTFEADKAIKIPEGKDIYLAYDATLPAGVSAILLDGGPEVNGGAVVNLTGGTGPWLNLGTIASDFAGTNIVISALAVADNASQSMAKAQAVRLNGTKLDGQRIEKLAAAKIRNVNLDDATFGVEPLMKQAKTPAKSAEKPVAKSYRIYSNGEIVTETEATEYTTTLTDYGVFDYYITTVYENGWESPASDVMRFTNTIAQRTEAPYDLKGTPDGKNLNLTWKPVSSAPVLTYNTGEGTLRGIAMTGSSVIESYVAVKFPASEIADKVGQEVSHITFGLYENVALTLSVYVMYGENIIYMQDVDPSTLGERFTTVRLDKPVPVIAGQDLSVGYFITYNSGGHPLLGYEGVTVTPYYSDLISSSATPDYWRSLTENYGYAWNWAISATLKTADQQLEPLKAKAAGDEGITYTVYRDGTPVQTGITATEFVVENAAEGVYTVTATVDGDESAESNSVNYSTPTGIDDVTTADVDSLKRGPVYTVDGRMVNSDGDLKKLPKGIYIMDGKKFIVK</sequence>
<dbReference type="Proteomes" id="UP000706891">
    <property type="component" value="Unassembled WGS sequence"/>
</dbReference>
<name>A0A939B6P1_9BACT</name>
<dbReference type="AlphaFoldDB" id="A0A939B6P1"/>
<keyword evidence="2" id="KW-1185">Reference proteome</keyword>
<reference evidence="1" key="1">
    <citation type="submission" date="2020-08" db="EMBL/GenBank/DDBJ databases">
        <authorList>
            <person name="Cejkova D."/>
            <person name="Kubasova T."/>
            <person name="Jahodarova E."/>
            <person name="Rychlik I."/>
        </authorList>
    </citation>
    <scope>NUCLEOTIDE SEQUENCE</scope>
    <source>
        <strain evidence="1">An824</strain>
    </source>
</reference>
<gene>
    <name evidence="1" type="ORF">H6A34_00960</name>
</gene>
<accession>A0A939B6P1</accession>
<dbReference type="Gene3D" id="2.60.40.10">
    <property type="entry name" value="Immunoglobulins"/>
    <property type="match status" value="3"/>
</dbReference>
<dbReference type="RefSeq" id="WP_205102897.1">
    <property type="nucleotide sequence ID" value="NZ_JACJJG010000002.1"/>
</dbReference>
<dbReference type="EMBL" id="JACJJG010000002">
    <property type="protein sequence ID" value="MBM6672463.1"/>
    <property type="molecule type" value="Genomic_DNA"/>
</dbReference>
<reference evidence="1" key="2">
    <citation type="journal article" date="2021" name="Sci. Rep.">
        <title>The distribution of antibiotic resistance genes in chicken gut microbiota commensals.</title>
        <authorList>
            <person name="Juricova H."/>
            <person name="Matiasovicova J."/>
            <person name="Kubasova T."/>
            <person name="Cejkova D."/>
            <person name="Rychlik I."/>
        </authorList>
    </citation>
    <scope>NUCLEOTIDE SEQUENCE</scope>
    <source>
        <strain evidence="1">An824</strain>
    </source>
</reference>
<evidence type="ECO:0000313" key="2">
    <source>
        <dbReference type="Proteomes" id="UP000706891"/>
    </source>
</evidence>
<evidence type="ECO:0000313" key="1">
    <source>
        <dbReference type="EMBL" id="MBM6672463.1"/>
    </source>
</evidence>
<comment type="caution">
    <text evidence="1">The sequence shown here is derived from an EMBL/GenBank/DDBJ whole genome shotgun (WGS) entry which is preliminary data.</text>
</comment>
<proteinExistence type="predicted"/>
<organism evidence="1 2">
    <name type="scientific">Marseilla massiliensis</name>
    <dbReference type="NCBI Taxonomy" id="1841864"/>
    <lineage>
        <taxon>Bacteria</taxon>
        <taxon>Pseudomonadati</taxon>
        <taxon>Bacteroidota</taxon>
        <taxon>Bacteroidia</taxon>
        <taxon>Bacteroidales</taxon>
        <taxon>Prevotellaceae</taxon>
        <taxon>Marseilla</taxon>
    </lineage>
</organism>